<sequence length="397" mass="44763">MGTVAGMKDIAAITTCVKKHMRSHMYDIEPAWPFPVPVGLPDQAFLETNAIAVHDNNNEIRQWASKNGCEIITKHRTIGTSVELISKVVVPDESIAMRVVGRTLAAECREARRRIACLVAACDVAPETIESAARMTGHEQPDDFDLLVSAVRYFRHHDVTGMTPRQIPLTGFSGKWLNESKTNRRKAICRLLGVETLGLSKRPTELRFRYLDPVRDDAELERIIWCPWEGEALSGIKYAVIVENKDTYQTMPPIAQGICIWGSGRAVSDAVPAVPALRDMRIVYWGDMDADGLEILSTLRESGIECDSILMDCDAYDRYHRFGTDRTERSAKIAMREPKPTPGLQSAERRLYERLCADKTIAYRRIEQERIPMRDAVDELRKLGIPVESIENQDLPI</sequence>
<evidence type="ECO:0000313" key="5">
    <source>
        <dbReference type="EMBL" id="TCD97191.1"/>
    </source>
</evidence>
<dbReference type="Pfam" id="PF11795">
    <property type="entry name" value="DUF3322"/>
    <property type="match status" value="1"/>
</dbReference>
<dbReference type="Proteomes" id="UP000293701">
    <property type="component" value="Unassembled WGS sequence"/>
</dbReference>
<evidence type="ECO:0000313" key="10">
    <source>
        <dbReference type="Proteomes" id="UP000291501"/>
    </source>
</evidence>
<dbReference type="PIRSF" id="PIRSF028408">
    <property type="entry name" value="UCP028408"/>
    <property type="match status" value="1"/>
</dbReference>
<dbReference type="Proteomes" id="UP000293137">
    <property type="component" value="Unassembled WGS sequence"/>
</dbReference>
<evidence type="ECO:0000313" key="12">
    <source>
        <dbReference type="Proteomes" id="UP000292729"/>
    </source>
</evidence>
<evidence type="ECO:0008006" key="17">
    <source>
        <dbReference type="Google" id="ProtNLM"/>
    </source>
</evidence>
<dbReference type="Pfam" id="PF09983">
    <property type="entry name" value="JetD_C"/>
    <property type="match status" value="1"/>
</dbReference>
<feature type="domain" description="Wadjet protein JetD C-terminal" evidence="1">
    <location>
        <begin position="198"/>
        <end position="380"/>
    </location>
</feature>
<feature type="domain" description="DUF3322" evidence="2">
    <location>
        <begin position="17"/>
        <end position="186"/>
    </location>
</feature>
<dbReference type="EMBL" id="SHST01000025">
    <property type="protein sequence ID" value="TCF39470.1"/>
    <property type="molecule type" value="Genomic_DNA"/>
</dbReference>
<dbReference type="Proteomes" id="UP000291501">
    <property type="component" value="Unassembled WGS sequence"/>
</dbReference>
<evidence type="ECO:0000313" key="16">
    <source>
        <dbReference type="Proteomes" id="UP000294241"/>
    </source>
</evidence>
<dbReference type="AlphaFoldDB" id="A0A1D7UN13"/>
<organism evidence="6 16">
    <name type="scientific">Bifidobacterium longum subsp. longum</name>
    <dbReference type="NCBI Taxonomy" id="1679"/>
    <lineage>
        <taxon>Bacteria</taxon>
        <taxon>Bacillati</taxon>
        <taxon>Actinomycetota</taxon>
        <taxon>Actinomycetes</taxon>
        <taxon>Bifidobacteriales</taxon>
        <taxon>Bifidobacteriaceae</taxon>
        <taxon>Bifidobacterium</taxon>
    </lineage>
</organism>
<accession>A0A1D7UN13</accession>
<dbReference type="EMBL" id="SHPR01000028">
    <property type="protein sequence ID" value="TCD83695.1"/>
    <property type="molecule type" value="Genomic_DNA"/>
</dbReference>
<evidence type="ECO:0000313" key="3">
    <source>
        <dbReference type="EMBL" id="TCD73455.1"/>
    </source>
</evidence>
<dbReference type="EMBL" id="SHTN01000023">
    <property type="protein sequence ID" value="TCF82341.1"/>
    <property type="molecule type" value="Genomic_DNA"/>
</dbReference>
<gene>
    <name evidence="3" type="ORF">MCC10002_1347</name>
    <name evidence="4" type="ORF">MCC10008_1113</name>
    <name evidence="5" type="ORF">MCC10015_1248</name>
    <name evidence="6" type="ORF">MCC10100_1131</name>
    <name evidence="7" type="ORF">MCC10118_1035</name>
    <name evidence="8" type="ORF">MCC10119_1111</name>
    <name evidence="9" type="ORF">MCC10126_1200</name>
</gene>
<name>A0A1D7UN13_BIFLL</name>
<dbReference type="EMBL" id="SHTI01000019">
    <property type="protein sequence ID" value="TCF70378.1"/>
    <property type="molecule type" value="Genomic_DNA"/>
</dbReference>
<reference evidence="6" key="2">
    <citation type="submission" date="2019-02" db="EMBL/GenBank/DDBJ databases">
        <authorList>
            <person name="Odamaki T."/>
        </authorList>
    </citation>
    <scope>NUCLEOTIDE SEQUENCE</scope>
    <source>
        <strain evidence="3">MCC10002</strain>
        <strain evidence="4">MCC10008</strain>
        <strain evidence="5">MCC10015</strain>
        <strain evidence="6">MCC10100</strain>
        <strain evidence="7">MCC10118</strain>
        <strain evidence="8">MCC10119</strain>
        <strain evidence="9">MCC10126</strain>
    </source>
</reference>
<dbReference type="Proteomes" id="UP000292729">
    <property type="component" value="Unassembled WGS sequence"/>
</dbReference>
<protein>
    <recommendedName>
        <fullName evidence="17">DUF3322 and DUF2220 domain-containing protein</fullName>
    </recommendedName>
</protein>
<evidence type="ECO:0000313" key="15">
    <source>
        <dbReference type="Proteomes" id="UP000293701"/>
    </source>
</evidence>
<evidence type="ECO:0000313" key="13">
    <source>
        <dbReference type="Proteomes" id="UP000293137"/>
    </source>
</evidence>
<dbReference type="Proteomes" id="UP000292241">
    <property type="component" value="Unassembled WGS sequence"/>
</dbReference>
<dbReference type="InterPro" id="IPR024534">
    <property type="entry name" value="JetD_C"/>
</dbReference>
<reference evidence="10 11" key="1">
    <citation type="journal article" date="2018" name="Sci. Rep.">
        <title>Genomic diversity and distribution of Bifidobacterium longum subsp. longum across the human lifespan.</title>
        <authorList>
            <person name="Odamaki T."/>
            <person name="Bottacini F."/>
            <person name="Kato K."/>
            <person name="Mitsuyama E."/>
            <person name="Yoshida K."/>
            <person name="Horigome A."/>
            <person name="Xiao J.Z."/>
            <person name="van Sinderen D."/>
        </authorList>
    </citation>
    <scope>NUCLEOTIDE SEQUENCE [LARGE SCALE GENOMIC DNA]</scope>
    <source>
        <strain evidence="3 15">MCC10002</strain>
        <strain evidence="4 11">MCC10008</strain>
        <strain evidence="5 14">MCC10015</strain>
        <strain evidence="6 16">MCC10100</strain>
        <strain evidence="7 13">MCC10118</strain>
        <strain evidence="8 12">MCC10119</strain>
        <strain evidence="9 10">MCC10126</strain>
    </source>
</reference>
<evidence type="ECO:0000313" key="8">
    <source>
        <dbReference type="EMBL" id="TCF70378.1"/>
    </source>
</evidence>
<evidence type="ECO:0000313" key="4">
    <source>
        <dbReference type="EMBL" id="TCD83695.1"/>
    </source>
</evidence>
<proteinExistence type="predicted"/>
<evidence type="ECO:0000259" key="1">
    <source>
        <dbReference type="Pfam" id="PF09983"/>
    </source>
</evidence>
<dbReference type="Proteomes" id="UP000294241">
    <property type="component" value="Unassembled WGS sequence"/>
</dbReference>
<dbReference type="EMBL" id="SHPM01000029">
    <property type="protein sequence ID" value="TCD73455.1"/>
    <property type="molecule type" value="Genomic_DNA"/>
</dbReference>
<evidence type="ECO:0000313" key="14">
    <source>
        <dbReference type="Proteomes" id="UP000293441"/>
    </source>
</evidence>
<evidence type="ECO:0000259" key="2">
    <source>
        <dbReference type="Pfam" id="PF11795"/>
    </source>
</evidence>
<dbReference type="InterPro" id="IPR024537">
    <property type="entry name" value="DUF3322"/>
</dbReference>
<comment type="caution">
    <text evidence="6">The sequence shown here is derived from an EMBL/GenBank/DDBJ whole genome shotgun (WGS) entry which is preliminary data.</text>
</comment>
<evidence type="ECO:0000313" key="9">
    <source>
        <dbReference type="EMBL" id="TCF82341.1"/>
    </source>
</evidence>
<dbReference type="Proteomes" id="UP000293441">
    <property type="component" value="Unassembled WGS sequence"/>
</dbReference>
<evidence type="ECO:0000313" key="11">
    <source>
        <dbReference type="Proteomes" id="UP000292241"/>
    </source>
</evidence>
<evidence type="ECO:0000313" key="6">
    <source>
        <dbReference type="EMBL" id="TCF39470.1"/>
    </source>
</evidence>
<dbReference type="InterPro" id="IPR014544">
    <property type="entry name" value="UCP028408"/>
</dbReference>
<evidence type="ECO:0000313" key="7">
    <source>
        <dbReference type="EMBL" id="TCF69580.1"/>
    </source>
</evidence>
<dbReference type="EMBL" id="SHTH01000010">
    <property type="protein sequence ID" value="TCF69580.1"/>
    <property type="molecule type" value="Genomic_DNA"/>
</dbReference>
<dbReference type="EMBL" id="SHPX01000026">
    <property type="protein sequence ID" value="TCD97191.1"/>
    <property type="molecule type" value="Genomic_DNA"/>
</dbReference>